<dbReference type="EMBL" id="MDGM01000015">
    <property type="protein sequence ID" value="PIB22894.1"/>
    <property type="molecule type" value="Genomic_DNA"/>
</dbReference>
<feature type="signal peptide" evidence="1">
    <location>
        <begin position="1"/>
        <end position="29"/>
    </location>
</feature>
<dbReference type="AlphaFoldDB" id="A0A2G5K2F2"/>
<dbReference type="InterPro" id="IPR042245">
    <property type="entry name" value="Tgt2/MlaC_sf"/>
</dbReference>
<protein>
    <recommendedName>
        <fullName evidence="4">ABC transporter</fullName>
    </recommendedName>
</protein>
<name>A0A2G5K2F2_9RHOB</name>
<dbReference type="Pfam" id="PF05494">
    <property type="entry name" value="MlaC"/>
    <property type="match status" value="1"/>
</dbReference>
<dbReference type="RefSeq" id="WP_165775735.1">
    <property type="nucleotide sequence ID" value="NZ_MDGM01000015.1"/>
</dbReference>
<evidence type="ECO:0008006" key="4">
    <source>
        <dbReference type="Google" id="ProtNLM"/>
    </source>
</evidence>
<keyword evidence="3" id="KW-1185">Reference proteome</keyword>
<evidence type="ECO:0000313" key="3">
    <source>
        <dbReference type="Proteomes" id="UP000231516"/>
    </source>
</evidence>
<keyword evidence="1" id="KW-0732">Signal</keyword>
<reference evidence="2 3" key="1">
    <citation type="submission" date="2016-08" db="EMBL/GenBank/DDBJ databases">
        <title>Draft genome of Amylibacter sp. strain 4G11.</title>
        <authorList>
            <person name="Wong S.-K."/>
            <person name="Hamasaki K."/>
            <person name="Yoshizawa S."/>
        </authorList>
    </citation>
    <scope>NUCLEOTIDE SEQUENCE [LARGE SCALE GENOMIC DNA]</scope>
    <source>
        <strain evidence="2 3">4G11</strain>
    </source>
</reference>
<dbReference type="Gene3D" id="3.10.450.710">
    <property type="entry name" value="Tgt2/MlaC"/>
    <property type="match status" value="1"/>
</dbReference>
<proteinExistence type="predicted"/>
<dbReference type="InterPro" id="IPR008869">
    <property type="entry name" value="MlaC/ttg2D"/>
</dbReference>
<gene>
    <name evidence="2" type="ORF">BFP76_10230</name>
</gene>
<dbReference type="PANTHER" id="PTHR36573:SF1">
    <property type="entry name" value="INTERMEMBRANE PHOSPHOLIPID TRANSPORT SYSTEM BINDING PROTEIN MLAC"/>
    <property type="match status" value="1"/>
</dbReference>
<accession>A0A2G5K2F2</accession>
<feature type="chain" id="PRO_5013875560" description="ABC transporter" evidence="1">
    <location>
        <begin position="30"/>
        <end position="202"/>
    </location>
</feature>
<sequence>MQQNNHLNRRGFIIAGSATILGAATPSFAISSGSAEGLVNSLVAEVLKTVNASMSDNARFAKFEQIFARYADVPLIARKSLGPAYQAANKSQQAAYVDAFKGYMARSYGGRYFKQFIGAEIKVTKSKKISGGYLVDSSVKTKGGTPFLTQWHVIDARGTDKMYNIFVEGVSILTDTRTQIGSMLDARGGNIDKLIAHLKTAR</sequence>
<comment type="caution">
    <text evidence="2">The sequence shown here is derived from an EMBL/GenBank/DDBJ whole genome shotgun (WGS) entry which is preliminary data.</text>
</comment>
<dbReference type="InterPro" id="IPR006311">
    <property type="entry name" value="TAT_signal"/>
</dbReference>
<dbReference type="Proteomes" id="UP000231516">
    <property type="component" value="Unassembled WGS sequence"/>
</dbReference>
<dbReference type="PANTHER" id="PTHR36573">
    <property type="entry name" value="INTERMEMBRANE PHOSPHOLIPID TRANSPORT SYSTEM BINDING PROTEIN MLAC"/>
    <property type="match status" value="1"/>
</dbReference>
<evidence type="ECO:0000313" key="2">
    <source>
        <dbReference type="EMBL" id="PIB22894.1"/>
    </source>
</evidence>
<organism evidence="2 3">
    <name type="scientific">Paramylibacter kogurei</name>
    <dbReference type="NCBI Taxonomy" id="1889778"/>
    <lineage>
        <taxon>Bacteria</taxon>
        <taxon>Pseudomonadati</taxon>
        <taxon>Pseudomonadota</taxon>
        <taxon>Alphaproteobacteria</taxon>
        <taxon>Rhodobacterales</taxon>
        <taxon>Paracoccaceae</taxon>
        <taxon>Paramylibacter</taxon>
    </lineage>
</organism>
<evidence type="ECO:0000256" key="1">
    <source>
        <dbReference type="SAM" id="SignalP"/>
    </source>
</evidence>
<dbReference type="PROSITE" id="PS51318">
    <property type="entry name" value="TAT"/>
    <property type="match status" value="1"/>
</dbReference>